<evidence type="ECO:0000313" key="1">
    <source>
        <dbReference type="EMBL" id="SIT96854.1"/>
    </source>
</evidence>
<protein>
    <submittedName>
        <fullName evidence="1">Uncharacterized protein</fullName>
    </submittedName>
</protein>
<keyword evidence="2" id="KW-1185">Reference proteome</keyword>
<proteinExistence type="predicted"/>
<reference evidence="2" key="1">
    <citation type="submission" date="2016-10" db="EMBL/GenBank/DDBJ databases">
        <authorList>
            <person name="Varghese N."/>
            <person name="Submissions S."/>
        </authorList>
    </citation>
    <scope>NUCLEOTIDE SEQUENCE [LARGE SCALE GENOMIC DNA]</scope>
    <source>
        <strain evidence="2">DSM 19482</strain>
    </source>
</reference>
<evidence type="ECO:0000313" key="2">
    <source>
        <dbReference type="Proteomes" id="UP000187261"/>
    </source>
</evidence>
<organism evidence="1 2">
    <name type="scientific">Epilithonimonas bovis DSM 19482</name>
    <dbReference type="NCBI Taxonomy" id="1121284"/>
    <lineage>
        <taxon>Bacteria</taxon>
        <taxon>Pseudomonadati</taxon>
        <taxon>Bacteroidota</taxon>
        <taxon>Flavobacteriia</taxon>
        <taxon>Flavobacteriales</taxon>
        <taxon>Weeksellaceae</taxon>
        <taxon>Chryseobacterium group</taxon>
        <taxon>Epilithonimonas</taxon>
    </lineage>
</organism>
<dbReference type="STRING" id="1121284.SAMN05660493_01549"/>
<sequence length="229" mass="26050">MMKSRILALPLLASIVLITTSSGGGSTPAWEQENVSFPMMNLEIRNAMNENDRQVQMRNKQVTNTALETNNKEEWSKFRQMTVKIQDRLKIVSFAIQSVTTGVAISREIESIKHYQTLINEAIQSAPYSVVVALPGEIDFLNKLQMNVRLVAGIVLSYGAINQMEKAERKILLDFALGEIRDLRRDSQHTLFKVNDLIRKVQWKKNTIKGYVNLDKQIIGEILNNIKGY</sequence>
<name>A0A1U7PWH7_9FLAO</name>
<dbReference type="EMBL" id="FTPU01000013">
    <property type="protein sequence ID" value="SIT96854.1"/>
    <property type="molecule type" value="Genomic_DNA"/>
</dbReference>
<dbReference type="Proteomes" id="UP000187261">
    <property type="component" value="Unassembled WGS sequence"/>
</dbReference>
<dbReference type="RefSeq" id="WP_173786350.1">
    <property type="nucleotide sequence ID" value="NZ_FTPU01000013.1"/>
</dbReference>
<gene>
    <name evidence="1" type="ORF">SAMN05660493_01549</name>
</gene>
<dbReference type="AlphaFoldDB" id="A0A1U7PWH7"/>
<accession>A0A1U7PWH7</accession>